<evidence type="ECO:0000256" key="1">
    <source>
        <dbReference type="SAM" id="MobiDB-lite"/>
    </source>
</evidence>
<feature type="compositionally biased region" description="Basic and acidic residues" evidence="1">
    <location>
        <begin position="1"/>
        <end position="12"/>
    </location>
</feature>
<feature type="compositionally biased region" description="Low complexity" evidence="1">
    <location>
        <begin position="66"/>
        <end position="82"/>
    </location>
</feature>
<keyword evidence="3" id="KW-1185">Reference proteome</keyword>
<name>A0A6I5N0V3_9BIFI</name>
<dbReference type="AlphaFoldDB" id="A0A6I5N0V3"/>
<dbReference type="SUPFAM" id="SSF48452">
    <property type="entry name" value="TPR-like"/>
    <property type="match status" value="1"/>
</dbReference>
<feature type="region of interest" description="Disordered" evidence="1">
    <location>
        <begin position="665"/>
        <end position="697"/>
    </location>
</feature>
<feature type="compositionally biased region" description="Low complexity" evidence="1">
    <location>
        <begin position="732"/>
        <end position="745"/>
    </location>
</feature>
<comment type="caution">
    <text evidence="2">The sequence shown here is derived from an EMBL/GenBank/DDBJ whole genome shotgun (WGS) entry which is preliminary data.</text>
</comment>
<dbReference type="Gene3D" id="1.25.40.10">
    <property type="entry name" value="Tetratricopeptide repeat domain"/>
    <property type="match status" value="1"/>
</dbReference>
<proteinExistence type="predicted"/>
<feature type="region of interest" description="Disordered" evidence="1">
    <location>
        <begin position="1"/>
        <end position="121"/>
    </location>
</feature>
<dbReference type="InterPro" id="IPR011990">
    <property type="entry name" value="TPR-like_helical_dom_sf"/>
</dbReference>
<evidence type="ECO:0000313" key="3">
    <source>
        <dbReference type="Proteomes" id="UP000469292"/>
    </source>
</evidence>
<gene>
    <name evidence="2" type="ORF">F6S87_06355</name>
</gene>
<reference evidence="2 3" key="1">
    <citation type="submission" date="2019-09" db="EMBL/GenBank/DDBJ databases">
        <title>Phylogenetic characterization of a novel taxon of the genus Bifidobacterium: Bifidobacterium choloepi sp. nov.</title>
        <authorList>
            <person name="Modesto M."/>
            <person name="Satti M."/>
        </authorList>
    </citation>
    <scope>NUCLEOTIDE SEQUENCE [LARGE SCALE GENOMIC DNA]</scope>
    <source>
        <strain evidence="2 3">BRDM6</strain>
    </source>
</reference>
<accession>A0A6I5N0V3</accession>
<evidence type="ECO:0000313" key="2">
    <source>
        <dbReference type="EMBL" id="NEG70217.1"/>
    </source>
</evidence>
<feature type="region of interest" description="Disordered" evidence="1">
    <location>
        <begin position="498"/>
        <end position="518"/>
    </location>
</feature>
<dbReference type="Proteomes" id="UP000469292">
    <property type="component" value="Unassembled WGS sequence"/>
</dbReference>
<protein>
    <submittedName>
        <fullName evidence="2">Tetratricopeptide repeat protein</fullName>
    </submittedName>
</protein>
<feature type="region of interest" description="Disordered" evidence="1">
    <location>
        <begin position="720"/>
        <end position="752"/>
    </location>
</feature>
<dbReference type="EMBL" id="VYSG01000002">
    <property type="protein sequence ID" value="NEG70217.1"/>
    <property type="molecule type" value="Genomic_DNA"/>
</dbReference>
<feature type="compositionally biased region" description="Basic and acidic residues" evidence="1">
    <location>
        <begin position="665"/>
        <end position="674"/>
    </location>
</feature>
<dbReference type="RefSeq" id="WP_163227806.1">
    <property type="nucleotide sequence ID" value="NZ_VYSG01000002.1"/>
</dbReference>
<sequence>MDHGSDQQDQQRRGGKRPHRTIASVLHRAGAAAETARQVAGGAVEAARQSASHATARLRRPHADTAARGGRSGMSPSASGAAGARGGGTRKAARGSAAESDVRSGTARAKATRPGDVHGGDAAREASDAILALIGADRRIALGATVRRHVLDPMPLVPDGIRLGWAQLPATQGRGFSLGLFPDAGHFVPVAYADDRGRVFSGFEPTMDTHDREPQFAFTKEGDARLPDGPRFGHDHADGTVLDVVQGNIVGRGDDGQMLWLASWLKTGNRYTLEQMRLALPRTMRTDLEFRDAIATAFFATYLVPRVRGLLTGFGSGNIFRRLNREAPLGAIRRAIGDTLTASAHGLRASGLEEHFADLMKEAGALDRVTGLEAVHGREPARLFTSAYSGGYFLRLVEGNGIPFDAVLPLMKIEGNLNRFSAVSSWLEFNGRTGRLPIEDTVTRAEAAQIDQALLANPALLAFTPADDNAYLDLQHGDGFLAVNNLVELARDVARRLASSRPGSSPDATALDGQDAGADMSRTGEWVYRQTLATMLREIRLPYRFDADFRSNLAAGDVAVAVTGAGPALMPDSEYSADRHEWVALDDHRKAAASAAYSLRVGLVAAALAFGAGDDVEHVCLKIDSYGVEEALAEQDSAIKAMIGEAISQFEHLKLSDFEFGGGKADPKDGDYHGDPQWSAQFGHNERHGADDAASDTGVRDDEFEALMRDSGIDEVAFASPEPVTPAEADESSPSGADDAPAADPLTPQPSMTTMVTVEFTRDEFLGRLAADGLAHPIDTYRLFGATMDIDPADGLRPTTPRFALSDGRFAPDGAQTLPEHDDRQLPRPVARILGTDDMFGLSIQRDDLLAHATDTFHRLAADESMPSVEKAQRAMRLVERINDPELTALAPSVTAALIDGTDTPDLEFVDAPGLDDERRRAHDLLFSGQLDRALDTAEHAVADLDRRFASVDGVPRYFNSYAERVVYNRMFATPGEKTVLIPDNLFYAHMELADLLAQVGGDRTPLDHLNATVAYAPAYPLSHLKLASQLARDEDWDSAKAACLNALRVALDSSDAAFAYYRLAQALWMRDDFQVAVAAYVMCTALSPHAVPGAGDELAELVARCKSQCIAVPTSVGDAAHVLARHDIPVWPSRDIADLVRQAARATVDRGMFVPARTLAVASVRLTEGSAEGLDFRHIQFLRSLGE</sequence>
<organism evidence="2 3">
    <name type="scientific">Bifidobacterium choloepi</name>
    <dbReference type="NCBI Taxonomy" id="2614131"/>
    <lineage>
        <taxon>Bacteria</taxon>
        <taxon>Bacillati</taxon>
        <taxon>Actinomycetota</taxon>
        <taxon>Actinomycetes</taxon>
        <taxon>Bifidobacteriales</taxon>
        <taxon>Bifidobacteriaceae</taxon>
        <taxon>Bifidobacterium</taxon>
    </lineage>
</organism>